<accession>A0A336MAL2</accession>
<gene>
    <name evidence="2" type="primary">CSON014496</name>
</gene>
<evidence type="ECO:0000313" key="2">
    <source>
        <dbReference type="EMBL" id="SSX27382.1"/>
    </source>
</evidence>
<name>A0A336MAL2_CULSO</name>
<reference evidence="1" key="1">
    <citation type="submission" date="2018-04" db="EMBL/GenBank/DDBJ databases">
        <authorList>
            <person name="Go L.Y."/>
            <person name="Mitchell J.A."/>
        </authorList>
    </citation>
    <scope>NUCLEOTIDE SEQUENCE</scope>
    <source>
        <tissue evidence="1">Whole organism</tissue>
    </source>
</reference>
<dbReference type="EMBL" id="UFQS01000822">
    <property type="protein sequence ID" value="SSX07039.1"/>
    <property type="molecule type" value="Genomic_DNA"/>
</dbReference>
<dbReference type="VEuPathDB" id="VectorBase:CSON014496"/>
<reference evidence="2" key="2">
    <citation type="submission" date="2018-07" db="EMBL/GenBank/DDBJ databases">
        <authorList>
            <person name="Quirk P.G."/>
            <person name="Krulwich T.A."/>
        </authorList>
    </citation>
    <scope>NUCLEOTIDE SEQUENCE</scope>
</reference>
<sequence>MSKNSPFVKEPQKWIPLQLSWTLDFNPSIFDCINQQLDNFTLMMSELYLSSDLAMSRVLKLIINLFEIHNKLFCSTEETRKTVSSIDVFKVSDQIIGEIGEKMTKLDVDAFKACSNIISLDSQKILKYLTATSYGLKAEMYFIMKDWIKGNECRIEMFKSGFENELFELLDLADMIIGHCSLLIRNLWGSSLDALEVISQIDHLLLFSKNLLDCAKLEDDIDGIKYQNLRKFWHLIGVVNEAWFIESAWKKLSPEEIKNYTVPFKCHKITHVDYKSPPKILCHGKIVSAQDYLTRKQGLEEHKTSMMKYGHFKVNSEKDSCLILIDVLKYLELACKTVKENNCFN</sequence>
<evidence type="ECO:0000313" key="1">
    <source>
        <dbReference type="EMBL" id="SSX07039.1"/>
    </source>
</evidence>
<proteinExistence type="predicted"/>
<dbReference type="EMBL" id="UFQT01000822">
    <property type="protein sequence ID" value="SSX27382.1"/>
    <property type="molecule type" value="Genomic_DNA"/>
</dbReference>
<organism evidence="2">
    <name type="scientific">Culicoides sonorensis</name>
    <name type="common">Biting midge</name>
    <dbReference type="NCBI Taxonomy" id="179676"/>
    <lineage>
        <taxon>Eukaryota</taxon>
        <taxon>Metazoa</taxon>
        <taxon>Ecdysozoa</taxon>
        <taxon>Arthropoda</taxon>
        <taxon>Hexapoda</taxon>
        <taxon>Insecta</taxon>
        <taxon>Pterygota</taxon>
        <taxon>Neoptera</taxon>
        <taxon>Endopterygota</taxon>
        <taxon>Diptera</taxon>
        <taxon>Nematocera</taxon>
        <taxon>Chironomoidea</taxon>
        <taxon>Ceratopogonidae</taxon>
        <taxon>Ceratopogoninae</taxon>
        <taxon>Culicoides</taxon>
        <taxon>Monoculicoides</taxon>
    </lineage>
</organism>
<protein>
    <submittedName>
        <fullName evidence="2">CSON014496 protein</fullName>
    </submittedName>
</protein>
<dbReference type="AlphaFoldDB" id="A0A336MAL2"/>